<protein>
    <submittedName>
        <fullName evidence="2">Uncharacterized protein</fullName>
    </submittedName>
</protein>
<keyword evidence="3" id="KW-1185">Reference proteome</keyword>
<dbReference type="KEGG" id="dho:Dia5BBH33_21760"/>
<dbReference type="RefSeq" id="WP_162501812.1">
    <property type="nucleotide sequence ID" value="NZ_AP019697.1"/>
</dbReference>
<dbReference type="GeneID" id="92717403"/>
<gene>
    <name evidence="2" type="ORF">Dia5BBH33_21760</name>
</gene>
<name>A0A8D5A435_9FIRM</name>
<dbReference type="EMBL" id="AP019697">
    <property type="protein sequence ID" value="BBK26241.1"/>
    <property type="molecule type" value="Genomic_DNA"/>
</dbReference>
<dbReference type="AlphaFoldDB" id="A0A8D5A435"/>
<keyword evidence="1" id="KW-0472">Membrane</keyword>
<keyword evidence="1" id="KW-1133">Transmembrane helix</keyword>
<feature type="transmembrane region" description="Helical" evidence="1">
    <location>
        <begin position="9"/>
        <end position="30"/>
    </location>
</feature>
<dbReference type="Proteomes" id="UP000320585">
    <property type="component" value="Chromosome"/>
</dbReference>
<keyword evidence="1" id="KW-0812">Transmembrane</keyword>
<sequence length="50" mass="5760">MMTVSLRDFFIRPVGTVIFAALILALLFVVRNNEARALFAERFGERRTDD</sequence>
<proteinExistence type="predicted"/>
<accession>A0A8D5A435</accession>
<evidence type="ECO:0000256" key="1">
    <source>
        <dbReference type="SAM" id="Phobius"/>
    </source>
</evidence>
<evidence type="ECO:0000313" key="3">
    <source>
        <dbReference type="Proteomes" id="UP000320585"/>
    </source>
</evidence>
<reference evidence="3" key="1">
    <citation type="submission" date="2019-05" db="EMBL/GenBank/DDBJ databases">
        <title>Complete genome sequencing of Dialister sp. strain 5BBH33.</title>
        <authorList>
            <person name="Sakamoto M."/>
            <person name="Murakami T."/>
            <person name="Mori H."/>
        </authorList>
    </citation>
    <scope>NUCLEOTIDE SEQUENCE [LARGE SCALE GENOMIC DNA]</scope>
    <source>
        <strain evidence="3">5BBH33</strain>
    </source>
</reference>
<organism evidence="2 3">
    <name type="scientific">Dialister hominis</name>
    <dbReference type="NCBI Taxonomy" id="2582419"/>
    <lineage>
        <taxon>Bacteria</taxon>
        <taxon>Bacillati</taxon>
        <taxon>Bacillota</taxon>
        <taxon>Negativicutes</taxon>
        <taxon>Veillonellales</taxon>
        <taxon>Veillonellaceae</taxon>
        <taxon>Dialister</taxon>
    </lineage>
</organism>
<evidence type="ECO:0000313" key="2">
    <source>
        <dbReference type="EMBL" id="BBK26241.1"/>
    </source>
</evidence>